<dbReference type="AlphaFoldDB" id="A0A2M6UBN5"/>
<evidence type="ECO:0000256" key="8">
    <source>
        <dbReference type="ARBA" id="ARBA00023136"/>
    </source>
</evidence>
<comment type="caution">
    <text evidence="11">The sequence shown here is derived from an EMBL/GenBank/DDBJ whole genome shotgun (WGS) entry which is preliminary data.</text>
</comment>
<keyword evidence="6 10" id="KW-0406">Ion transport</keyword>
<dbReference type="GO" id="GO:0006811">
    <property type="term" value="P:monoatomic ion transport"/>
    <property type="evidence" value="ECO:0007669"/>
    <property type="project" value="UniProtKB-KW"/>
</dbReference>
<proteinExistence type="inferred from homology"/>
<evidence type="ECO:0000256" key="3">
    <source>
        <dbReference type="ARBA" id="ARBA00022452"/>
    </source>
</evidence>
<keyword evidence="7 10" id="KW-0626">Porin</keyword>
<dbReference type="Proteomes" id="UP000228930">
    <property type="component" value="Unassembled WGS sequence"/>
</dbReference>
<evidence type="ECO:0000256" key="10">
    <source>
        <dbReference type="RuleBase" id="RU364005"/>
    </source>
</evidence>
<evidence type="ECO:0000256" key="6">
    <source>
        <dbReference type="ARBA" id="ARBA00023065"/>
    </source>
</evidence>
<dbReference type="Pfam" id="PF02530">
    <property type="entry name" value="Porin_2"/>
    <property type="match status" value="1"/>
</dbReference>
<keyword evidence="12" id="KW-1185">Reference proteome</keyword>
<keyword evidence="9 10" id="KW-0998">Cell outer membrane</keyword>
<feature type="signal peptide" evidence="10">
    <location>
        <begin position="1"/>
        <end position="22"/>
    </location>
</feature>
<keyword evidence="3 10" id="KW-1134">Transmembrane beta strand</keyword>
<comment type="function">
    <text evidence="10">Forms passive diffusion pores that allow small molecular weight hydrophilic materials across the outer membrane.</text>
</comment>
<dbReference type="RefSeq" id="WP_100177177.1">
    <property type="nucleotide sequence ID" value="NZ_LFJC01000003.1"/>
</dbReference>
<organism evidence="11 12">
    <name type="scientific">Bradyrhizobium nitroreducens</name>
    <dbReference type="NCBI Taxonomy" id="709803"/>
    <lineage>
        <taxon>Bacteria</taxon>
        <taxon>Pseudomonadati</taxon>
        <taxon>Pseudomonadota</taxon>
        <taxon>Alphaproteobacteria</taxon>
        <taxon>Hyphomicrobiales</taxon>
        <taxon>Nitrobacteraceae</taxon>
        <taxon>Bradyrhizobium</taxon>
    </lineage>
</organism>
<gene>
    <name evidence="11" type="ORF">TSA1_15300</name>
</gene>
<comment type="similarity">
    <text evidence="1 10">Belongs to the alphaproteobacteria porin family.</text>
</comment>
<evidence type="ECO:0000256" key="2">
    <source>
        <dbReference type="ARBA" id="ARBA00022448"/>
    </source>
</evidence>
<keyword evidence="5 10" id="KW-0732">Signal</keyword>
<reference evidence="11 12" key="1">
    <citation type="submission" date="2015-06" db="EMBL/GenBank/DDBJ databases">
        <title>Comparative genome analysis of nirS-carrying Bradyrhizobium sp. strains.</title>
        <authorList>
            <person name="Ishii S."/>
            <person name="Jang J."/>
            <person name="Nishizawa T."/>
            <person name="Senoo K."/>
        </authorList>
    </citation>
    <scope>NUCLEOTIDE SEQUENCE [LARGE SCALE GENOMIC DNA]</scope>
    <source>
        <strain evidence="11 12">TSA1</strain>
    </source>
</reference>
<dbReference type="InterPro" id="IPR003684">
    <property type="entry name" value="Porin_alphabac"/>
</dbReference>
<evidence type="ECO:0000256" key="9">
    <source>
        <dbReference type="ARBA" id="ARBA00023237"/>
    </source>
</evidence>
<sequence length="532" mass="55544">MKIMESLLLGSVAMFAGAGVQAADLPVKAKAVEYVKICSLFGAGFYYIPGTDTCIKLGGYLRADAVLGSSSDFGGNYNVSSQGANAAFNRLTNYYIMRAREDLNIDTRTATEYGVVRTYFEGVFNWTTGNFVGTNNGTGTTAYSGTLAAGANPLTGATTLYGSGSGSVNGTDGNTSGGSLGVYFAFIQFAGFTMGKAISQFDAPWTNYPGNNFDGLVGGGGTVTGVNQFTYTADFGQGITAALSAEDAAQYYQAGNLNMSGATAYGMLTGSYGSNAIGGSRSPNLVGMVRVDQAWGLFQASVAAHDNHVAYYGASETTGHPNDKWGWAVQLALSIKNIPTGAGDTINIQGVYTDGATRYNFQNSAGSTYAMFGSSGTAYQSLGFATAADTVYVTGGQQETVKTWGFRGAYTHNWDPKWNTAIYGAYAQAQYGTLAKTTLCGATGAGGVFGGLAGVTGCNPDFAIGQAGIITRWTPVKNLTFSADLAWTHLDQKYSGTVTPAALIAIPAKPAATYELKDQNSVVMLLRAQRNW</sequence>
<keyword evidence="2 10" id="KW-0813">Transport</keyword>
<dbReference type="GO" id="GO:0009279">
    <property type="term" value="C:cell outer membrane"/>
    <property type="evidence" value="ECO:0007669"/>
    <property type="project" value="UniProtKB-SubCell"/>
</dbReference>
<dbReference type="GO" id="GO:0046930">
    <property type="term" value="C:pore complex"/>
    <property type="evidence" value="ECO:0007669"/>
    <property type="project" value="UniProtKB-KW"/>
</dbReference>
<evidence type="ECO:0000256" key="5">
    <source>
        <dbReference type="ARBA" id="ARBA00022729"/>
    </source>
</evidence>
<name>A0A2M6UBN5_9BRAD</name>
<evidence type="ECO:0000256" key="4">
    <source>
        <dbReference type="ARBA" id="ARBA00022692"/>
    </source>
</evidence>
<dbReference type="GO" id="GO:0015288">
    <property type="term" value="F:porin activity"/>
    <property type="evidence" value="ECO:0007669"/>
    <property type="project" value="UniProtKB-KW"/>
</dbReference>
<evidence type="ECO:0000256" key="1">
    <source>
        <dbReference type="ARBA" id="ARBA00009521"/>
    </source>
</evidence>
<accession>A0A2M6UBN5</accession>
<keyword evidence="8 10" id="KW-0472">Membrane</keyword>
<keyword evidence="4 10" id="KW-0812">Transmembrane</keyword>
<protein>
    <recommendedName>
        <fullName evidence="10">Porin</fullName>
    </recommendedName>
</protein>
<evidence type="ECO:0000313" key="11">
    <source>
        <dbReference type="EMBL" id="PIT01979.1"/>
    </source>
</evidence>
<evidence type="ECO:0000313" key="12">
    <source>
        <dbReference type="Proteomes" id="UP000228930"/>
    </source>
</evidence>
<dbReference type="EMBL" id="LFJC01000003">
    <property type="protein sequence ID" value="PIT01979.1"/>
    <property type="molecule type" value="Genomic_DNA"/>
</dbReference>
<comment type="subcellular location">
    <subcellularLocation>
        <location evidence="10">Cell outer membrane</location>
        <topology evidence="10">Multi-pass membrane protein</topology>
    </subcellularLocation>
</comment>
<comment type="domain">
    <text evidence="10">Consists of 16-stranded beta-barrel sheets, with large surface-exposed loops, that form a transmembrane pore at the center of each barrel. The pore is partially ocluded by a peptide loop that folds into the pore lumen.</text>
</comment>
<evidence type="ECO:0000256" key="7">
    <source>
        <dbReference type="ARBA" id="ARBA00023114"/>
    </source>
</evidence>
<feature type="chain" id="PRO_5014493397" description="Porin" evidence="10">
    <location>
        <begin position="23"/>
        <end position="532"/>
    </location>
</feature>